<dbReference type="RefSeq" id="WP_110066832.1">
    <property type="nucleotide sequence ID" value="NZ_QGTW01000014.1"/>
</dbReference>
<evidence type="ECO:0000256" key="2">
    <source>
        <dbReference type="ARBA" id="ARBA00024325"/>
    </source>
</evidence>
<dbReference type="AlphaFoldDB" id="A0A2V2ZMB6"/>
<protein>
    <submittedName>
        <fullName evidence="4">Spore coat protein F</fullName>
    </submittedName>
</protein>
<dbReference type="EMBL" id="QGTW01000014">
    <property type="protein sequence ID" value="PWW20772.1"/>
    <property type="molecule type" value="Genomic_DNA"/>
</dbReference>
<keyword evidence="4" id="KW-0167">Capsid protein</keyword>
<dbReference type="InterPro" id="IPR012851">
    <property type="entry name" value="Spore_coat_CotF-like"/>
</dbReference>
<dbReference type="Pfam" id="PF07875">
    <property type="entry name" value="Coat_F"/>
    <property type="match status" value="1"/>
</dbReference>
<dbReference type="PANTHER" id="PTHR39183:SF1">
    <property type="entry name" value="SPORE COAT PROTEIN F-LIKE PROTEIN YHCQ"/>
    <property type="match status" value="1"/>
</dbReference>
<dbReference type="PANTHER" id="PTHR39183">
    <property type="entry name" value="SPORE COAT PROTEIN F-LIKE PROTEIN YHCQ"/>
    <property type="match status" value="1"/>
</dbReference>
<dbReference type="Gene3D" id="1.20.1260.10">
    <property type="match status" value="1"/>
</dbReference>
<dbReference type="Proteomes" id="UP000247150">
    <property type="component" value="Unassembled WGS sequence"/>
</dbReference>
<evidence type="ECO:0000256" key="1">
    <source>
        <dbReference type="ARBA" id="ARBA00022969"/>
    </source>
</evidence>
<dbReference type="GO" id="GO:0030435">
    <property type="term" value="P:sporulation resulting in formation of a cellular spore"/>
    <property type="evidence" value="ECO:0007669"/>
    <property type="project" value="UniProtKB-KW"/>
</dbReference>
<comment type="subcellular location">
    <subcellularLocation>
        <location evidence="2">Spore coat</location>
    </subcellularLocation>
</comment>
<evidence type="ECO:0000313" key="5">
    <source>
        <dbReference type="Proteomes" id="UP000247150"/>
    </source>
</evidence>
<evidence type="ECO:0000313" key="4">
    <source>
        <dbReference type="EMBL" id="PWW20772.1"/>
    </source>
</evidence>
<organism evidence="4 5">
    <name type="scientific">Cytobacillus oceanisediminis</name>
    <dbReference type="NCBI Taxonomy" id="665099"/>
    <lineage>
        <taxon>Bacteria</taxon>
        <taxon>Bacillati</taxon>
        <taxon>Bacillota</taxon>
        <taxon>Bacilli</taxon>
        <taxon>Bacillales</taxon>
        <taxon>Bacillaceae</taxon>
        <taxon>Cytobacillus</taxon>
    </lineage>
</organism>
<sequence length="160" mass="18502">MPNYQQALAWHETLEIHELVAFQAIGLMKLKKGLKEIQDQELRQIYLKTIQGLDMNLRELLQFYPYAPHPQQSADYRSSDSFLAGDLLAFAKTAVRNYGVAITETATPAVRKVLKKQLNQAIDIHEQIYSYMYRKGLYPSYNLNKLLQNDMMLAKQAMSM</sequence>
<comment type="similarity">
    <text evidence="3">Belongs to the CotF family.</text>
</comment>
<accession>A0A2V2ZMB6</accession>
<reference evidence="4 5" key="1">
    <citation type="submission" date="2018-05" db="EMBL/GenBank/DDBJ databases">
        <title>Freshwater and sediment microbial communities from various areas in North America, analyzing microbe dynamics in response to fracking.</title>
        <authorList>
            <person name="Lamendella R."/>
        </authorList>
    </citation>
    <scope>NUCLEOTIDE SEQUENCE [LARGE SCALE GENOMIC DNA]</scope>
    <source>
        <strain evidence="4 5">15_TX</strain>
    </source>
</reference>
<evidence type="ECO:0000256" key="3">
    <source>
        <dbReference type="ARBA" id="ARBA00024344"/>
    </source>
</evidence>
<proteinExistence type="inferred from homology"/>
<keyword evidence="4" id="KW-0946">Virion</keyword>
<dbReference type="OrthoDB" id="2703958at2"/>
<dbReference type="InterPro" id="IPR012347">
    <property type="entry name" value="Ferritin-like"/>
</dbReference>
<name>A0A2V2ZMB6_9BACI</name>
<keyword evidence="1" id="KW-0749">Sporulation</keyword>
<gene>
    <name evidence="4" type="ORF">DFO73_11465</name>
</gene>
<comment type="caution">
    <text evidence="4">The sequence shown here is derived from an EMBL/GenBank/DDBJ whole genome shotgun (WGS) entry which is preliminary data.</text>
</comment>